<keyword evidence="2 4" id="KW-0378">Hydrolase</keyword>
<accession>A0A3G2C7E0</accession>
<dbReference type="EMBL" id="MH883453">
    <property type="protein sequence ID" value="AYM48271.1"/>
    <property type="molecule type" value="Genomic_DNA"/>
</dbReference>
<evidence type="ECO:0000256" key="1">
    <source>
        <dbReference type="ARBA" id="ARBA00001946"/>
    </source>
</evidence>
<dbReference type="InterPro" id="IPR015797">
    <property type="entry name" value="NUDIX_hydrolase-like_dom_sf"/>
</dbReference>
<name>A0A3G2C7E0_9LACO</name>
<reference evidence="4" key="1">
    <citation type="submission" date="2018-09" db="EMBL/GenBank/DDBJ databases">
        <title>Phylogenetic barriers to horizontal transfer of antimicrobial peptide resistance genes in the human gut microbiota.</title>
        <authorList>
            <person name="Kintses B."/>
            <person name="Mehi O."/>
            <person name="Ari E."/>
            <person name="Szamel M."/>
            <person name="Gyorkei A."/>
            <person name="Jangir P.K."/>
            <person name="Nagy I."/>
            <person name="Pal F."/>
            <person name="Fekete G."/>
            <person name="Tengolics R."/>
            <person name="Nyerges A."/>
            <person name="Liko I."/>
            <person name="Balint A."/>
            <person name="Molnar T."/>
            <person name="Balint B."/>
            <person name="Vasarhelyi B.M."/>
            <person name="Bustamante M."/>
            <person name="Papp B."/>
            <person name="Pal C."/>
        </authorList>
    </citation>
    <scope>NUCLEOTIDE SEQUENCE</scope>
</reference>
<proteinExistence type="predicted"/>
<dbReference type="InterPro" id="IPR020084">
    <property type="entry name" value="NUDIX_hydrolase_CS"/>
</dbReference>
<evidence type="ECO:0000256" key="2">
    <source>
        <dbReference type="ARBA" id="ARBA00022801"/>
    </source>
</evidence>
<comment type="cofactor">
    <cofactor evidence="1">
        <name>Mg(2+)</name>
        <dbReference type="ChEBI" id="CHEBI:18420"/>
    </cofactor>
</comment>
<evidence type="ECO:0000259" key="3">
    <source>
        <dbReference type="PROSITE" id="PS51462"/>
    </source>
</evidence>
<dbReference type="InterPro" id="IPR000086">
    <property type="entry name" value="NUDIX_hydrolase_dom"/>
</dbReference>
<dbReference type="SUPFAM" id="SSF55811">
    <property type="entry name" value="Nudix"/>
    <property type="match status" value="1"/>
</dbReference>
<dbReference type="AlphaFoldDB" id="A0A3G2C7E0"/>
<dbReference type="CDD" id="cd04688">
    <property type="entry name" value="NUDIX_Hydrolase"/>
    <property type="match status" value="1"/>
</dbReference>
<dbReference type="PROSITE" id="PS00893">
    <property type="entry name" value="NUDIX_BOX"/>
    <property type="match status" value="1"/>
</dbReference>
<evidence type="ECO:0000313" key="4">
    <source>
        <dbReference type="EMBL" id="AYM48271.1"/>
    </source>
</evidence>
<protein>
    <submittedName>
        <fullName evidence="4">R pyrophosphohydrolase</fullName>
    </submittedName>
</protein>
<dbReference type="Gene3D" id="3.90.79.10">
    <property type="entry name" value="Nucleoside Triphosphate Pyrophosphohydrolase"/>
    <property type="match status" value="1"/>
</dbReference>
<sequence>MQDCGFTRENKWFRYRAAAIIIEEGCVLFAGNEIDDYYYSIGGGVHVGETSEQAVKREVIEETGVEYEIDRLAVIHENFFNENQGSLKGMDCHEMSMYYLMKPRGTKQLNSDSYSQGVRETMHWIPIKDLDKYKAFPTFLKEYLSKEHAGIEHIITDETKTGLLY</sequence>
<dbReference type="PANTHER" id="PTHR43046">
    <property type="entry name" value="GDP-MANNOSE MANNOSYL HYDROLASE"/>
    <property type="match status" value="1"/>
</dbReference>
<dbReference type="GO" id="GO:0016787">
    <property type="term" value="F:hydrolase activity"/>
    <property type="evidence" value="ECO:0007669"/>
    <property type="project" value="UniProtKB-KW"/>
</dbReference>
<dbReference type="PROSITE" id="PS51462">
    <property type="entry name" value="NUDIX"/>
    <property type="match status" value="1"/>
</dbReference>
<organism evidence="4">
    <name type="scientific">uncultured Lactobacillus sp</name>
    <dbReference type="NCBI Taxonomy" id="153152"/>
    <lineage>
        <taxon>Bacteria</taxon>
        <taxon>Bacillati</taxon>
        <taxon>Bacillota</taxon>
        <taxon>Bacilli</taxon>
        <taxon>Lactobacillales</taxon>
        <taxon>Lactobacillaceae</taxon>
        <taxon>Lactobacillus</taxon>
        <taxon>environmental samples</taxon>
    </lineage>
</organism>
<dbReference type="PANTHER" id="PTHR43046:SF14">
    <property type="entry name" value="MUTT_NUDIX FAMILY PROTEIN"/>
    <property type="match status" value="1"/>
</dbReference>
<dbReference type="Pfam" id="PF00293">
    <property type="entry name" value="NUDIX"/>
    <property type="match status" value="1"/>
</dbReference>
<feature type="domain" description="Nudix hydrolase" evidence="3">
    <location>
        <begin position="13"/>
        <end position="149"/>
    </location>
</feature>